<comment type="caution">
    <text evidence="2">The sequence shown here is derived from an EMBL/GenBank/DDBJ whole genome shotgun (WGS) entry which is preliminary data.</text>
</comment>
<organism evidence="2 3">
    <name type="scientific">Amycolatopsis lexingtonensis</name>
    <dbReference type="NCBI Taxonomy" id="218822"/>
    <lineage>
        <taxon>Bacteria</taxon>
        <taxon>Bacillati</taxon>
        <taxon>Actinomycetota</taxon>
        <taxon>Actinomycetes</taxon>
        <taxon>Pseudonocardiales</taxon>
        <taxon>Pseudonocardiaceae</taxon>
        <taxon>Amycolatopsis</taxon>
    </lineage>
</organism>
<reference evidence="2 3" key="1">
    <citation type="submission" date="2020-10" db="EMBL/GenBank/DDBJ databases">
        <title>Sequencing the genomes of 1000 actinobacteria strains.</title>
        <authorList>
            <person name="Klenk H.-P."/>
        </authorList>
    </citation>
    <scope>NUCLEOTIDE SEQUENCE [LARGE SCALE GENOMIC DNA]</scope>
    <source>
        <strain evidence="2 3">DSM 44653</strain>
    </source>
</reference>
<accession>A0ABR9HZK4</accession>
<dbReference type="InterPro" id="IPR026325">
    <property type="entry name" value="DUF932"/>
</dbReference>
<feature type="compositionally biased region" description="Low complexity" evidence="1">
    <location>
        <begin position="14"/>
        <end position="24"/>
    </location>
</feature>
<keyword evidence="3" id="KW-1185">Reference proteome</keyword>
<gene>
    <name evidence="2" type="ORF">H4696_003453</name>
</gene>
<evidence type="ECO:0000313" key="3">
    <source>
        <dbReference type="Proteomes" id="UP000631670"/>
    </source>
</evidence>
<protein>
    <submittedName>
        <fullName evidence="2">Phage/plasmid-like protein (TIGR03299 family)</fullName>
    </submittedName>
</protein>
<dbReference type="Pfam" id="PF06067">
    <property type="entry name" value="DUF932"/>
    <property type="match status" value="1"/>
</dbReference>
<evidence type="ECO:0000313" key="2">
    <source>
        <dbReference type="EMBL" id="MBE1496353.1"/>
    </source>
</evidence>
<dbReference type="EMBL" id="JADBEG010000001">
    <property type="protein sequence ID" value="MBE1496353.1"/>
    <property type="molecule type" value="Genomic_DNA"/>
</dbReference>
<evidence type="ECO:0000256" key="1">
    <source>
        <dbReference type="SAM" id="MobiDB-lite"/>
    </source>
</evidence>
<feature type="region of interest" description="Disordered" evidence="1">
    <location>
        <begin position="1"/>
        <end position="43"/>
    </location>
</feature>
<sequence>MPTREFRRQRRRSAGAGAPPALRLVSRDPSTREPAAPTHPLANNERAIHMSKETSTWLNTNVLIGFTDKRGHAWHYRAEDQGTEPNHYPGPIPITDVKRRLFSWTAEPARVLVEDRFGLRPATHHLGVTASDTGDVLAIHTNEYEIHQYSTWLLDNVAALLDDGLTIGSAGLLRNRKQAWVSVEVPDNITTPEGVEFRPNLLACSSHDASLKTRYKRVVTNVVCDNTMAAGLREDGQDHAIMHKRNSTLQLLTARQALQIVHTLADDFAAEVKTLCQTTVTDRAWKAFLDAHTPIPAAPGRGRTNAATKRSALTRLWTSDSRVSPWKNTGWGVIQAVNTHLTHEAIIRGASRPERNMTRVITGELAKHDRAAAETLRKVLATV</sequence>
<dbReference type="NCBIfam" id="TIGR03299">
    <property type="entry name" value="LGT_TIGR03299"/>
    <property type="match status" value="1"/>
</dbReference>
<dbReference type="InterPro" id="IPR017686">
    <property type="entry name" value="Phg/plasmid-like_prot"/>
</dbReference>
<proteinExistence type="predicted"/>
<dbReference type="Proteomes" id="UP000631670">
    <property type="component" value="Unassembled WGS sequence"/>
</dbReference>
<name>A0ABR9HZK4_9PSEU</name>
<dbReference type="RefSeq" id="WP_249027247.1">
    <property type="nucleotide sequence ID" value="NZ_JADBEG010000001.1"/>
</dbReference>